<dbReference type="InterPro" id="IPR011006">
    <property type="entry name" value="CheY-like_superfamily"/>
</dbReference>
<dbReference type="InterPro" id="IPR001789">
    <property type="entry name" value="Sig_transdc_resp-reg_receiver"/>
</dbReference>
<dbReference type="GO" id="GO:0000160">
    <property type="term" value="P:phosphorelay signal transduction system"/>
    <property type="evidence" value="ECO:0007669"/>
    <property type="project" value="InterPro"/>
</dbReference>
<dbReference type="SMART" id="SM00448">
    <property type="entry name" value="REC"/>
    <property type="match status" value="1"/>
</dbReference>
<reference evidence="4 5" key="1">
    <citation type="submission" date="2016-10" db="EMBL/GenBank/DDBJ databases">
        <authorList>
            <person name="de Groot N.N."/>
        </authorList>
    </citation>
    <scope>NUCLEOTIDE SEQUENCE [LARGE SCALE GENOMIC DNA]</scope>
    <source>
        <strain evidence="4 5">Nm22</strain>
    </source>
</reference>
<organism evidence="4 5">
    <name type="scientific">Nitrosomonas marina</name>
    <dbReference type="NCBI Taxonomy" id="917"/>
    <lineage>
        <taxon>Bacteria</taxon>
        <taxon>Pseudomonadati</taxon>
        <taxon>Pseudomonadota</taxon>
        <taxon>Betaproteobacteria</taxon>
        <taxon>Nitrosomonadales</taxon>
        <taxon>Nitrosomonadaceae</taxon>
        <taxon>Nitrosomonas</taxon>
    </lineage>
</organism>
<dbReference type="Pfam" id="PF00072">
    <property type="entry name" value="Response_reg"/>
    <property type="match status" value="1"/>
</dbReference>
<dbReference type="InterPro" id="IPR050595">
    <property type="entry name" value="Bact_response_regulator"/>
</dbReference>
<proteinExistence type="predicted"/>
<dbReference type="PANTHER" id="PTHR44591">
    <property type="entry name" value="STRESS RESPONSE REGULATOR PROTEIN 1"/>
    <property type="match status" value="1"/>
</dbReference>
<dbReference type="SUPFAM" id="SSF52172">
    <property type="entry name" value="CheY-like"/>
    <property type="match status" value="1"/>
</dbReference>
<feature type="domain" description="Response regulatory" evidence="3">
    <location>
        <begin position="287"/>
        <end position="403"/>
    </location>
</feature>
<dbReference type="OrthoDB" id="9801101at2"/>
<dbReference type="PANTHER" id="PTHR44591:SF3">
    <property type="entry name" value="RESPONSE REGULATORY DOMAIN-CONTAINING PROTEIN"/>
    <property type="match status" value="1"/>
</dbReference>
<gene>
    <name evidence="4" type="ORF">SAMN05216325_11315</name>
</gene>
<dbReference type="STRING" id="917.SAMN05216326_1545"/>
<accession>A0A1H8FFT6</accession>
<dbReference type="Gene3D" id="3.40.50.2300">
    <property type="match status" value="1"/>
</dbReference>
<dbReference type="EMBL" id="FOCP01000013">
    <property type="protein sequence ID" value="SEN30470.1"/>
    <property type="molecule type" value="Genomic_DNA"/>
</dbReference>
<dbReference type="PROSITE" id="PS50110">
    <property type="entry name" value="RESPONSE_REGULATORY"/>
    <property type="match status" value="1"/>
</dbReference>
<evidence type="ECO:0000256" key="2">
    <source>
        <dbReference type="PROSITE-ProRule" id="PRU00169"/>
    </source>
</evidence>
<evidence type="ECO:0000259" key="3">
    <source>
        <dbReference type="PROSITE" id="PS50110"/>
    </source>
</evidence>
<name>A0A1H8FFT6_9PROT</name>
<dbReference type="AlphaFoldDB" id="A0A1H8FFT6"/>
<evidence type="ECO:0000313" key="4">
    <source>
        <dbReference type="EMBL" id="SEN30470.1"/>
    </source>
</evidence>
<dbReference type="CDD" id="cd00156">
    <property type="entry name" value="REC"/>
    <property type="match status" value="1"/>
</dbReference>
<evidence type="ECO:0000313" key="5">
    <source>
        <dbReference type="Proteomes" id="UP000199459"/>
    </source>
</evidence>
<protein>
    <submittedName>
        <fullName evidence="4">Response regulator receiver domain-containing protein</fullName>
    </submittedName>
</protein>
<dbReference type="Proteomes" id="UP000199459">
    <property type="component" value="Unassembled WGS sequence"/>
</dbReference>
<evidence type="ECO:0000256" key="1">
    <source>
        <dbReference type="ARBA" id="ARBA00022553"/>
    </source>
</evidence>
<keyword evidence="1 2" id="KW-0597">Phosphoprotein</keyword>
<feature type="modified residue" description="4-aspartylphosphate" evidence="2">
    <location>
        <position position="336"/>
    </location>
</feature>
<sequence>MYACILDFYQKKTIDMNRSLINNASILVASDNKSDASIVQKLLSTDYPNTKTTIGLDQASNDFAQYQPEVLVLAFKELEKSERYCLGLHRKNPAIQMHSHRTVVLCNKDEVRDAYTLCREGIFDDYTLFWPMTVDSFSLPMSVHLALCAQARREDDMPTSADFATQVRRLATLEKMLTDQLAKGNKRIEAFEQAVTHATNHSSSTFENFSQRLIKGNLEDIVNVKSLDKLQLELERLKRDAFETPLHTLAQSTDPLKQWTNEFYQTNNTHLQSLRKLNTLANSIQPALLVVDDDKFQHKIINSILKEENYNLIFATKGYEVFNIVRDTRPDLMFIDVMLPDMNGIEIVKQIKASSRFAEIPILMITGESKKNIILESHKAGAADIIVKPFIHNIFLEKVKSLLENP</sequence>